<gene>
    <name evidence="2" type="ORF">EGYM00392_LOCUS35991</name>
</gene>
<proteinExistence type="predicted"/>
<accession>A0A7S1IW16</accession>
<sequence>MPLLMQGVSGGQGLPPGYSGWLPGVLPGVLGVALTWPEGSAAGFVADEGVSRSTSGCQWAGVAPVVSGRSGPNLFRVLVPEDDAGGAVPPRVVRAPPTTVPATNHPGLTH</sequence>
<evidence type="ECO:0000256" key="1">
    <source>
        <dbReference type="SAM" id="MobiDB-lite"/>
    </source>
</evidence>
<evidence type="ECO:0000313" key="2">
    <source>
        <dbReference type="EMBL" id="CAD9024865.1"/>
    </source>
</evidence>
<name>A0A7S1IW16_9EUGL</name>
<feature type="region of interest" description="Disordered" evidence="1">
    <location>
        <begin position="86"/>
        <end position="110"/>
    </location>
</feature>
<dbReference type="EMBL" id="HBGA01096498">
    <property type="protein sequence ID" value="CAD9024865.1"/>
    <property type="molecule type" value="Transcribed_RNA"/>
</dbReference>
<dbReference type="AlphaFoldDB" id="A0A7S1IW16"/>
<reference evidence="2" key="1">
    <citation type="submission" date="2021-01" db="EMBL/GenBank/DDBJ databases">
        <authorList>
            <person name="Corre E."/>
            <person name="Pelletier E."/>
            <person name="Niang G."/>
            <person name="Scheremetjew M."/>
            <person name="Finn R."/>
            <person name="Kale V."/>
            <person name="Holt S."/>
            <person name="Cochrane G."/>
            <person name="Meng A."/>
            <person name="Brown T."/>
            <person name="Cohen L."/>
        </authorList>
    </citation>
    <scope>NUCLEOTIDE SEQUENCE</scope>
    <source>
        <strain evidence="2">NIES-381</strain>
    </source>
</reference>
<feature type="compositionally biased region" description="Low complexity" evidence="1">
    <location>
        <begin position="86"/>
        <end position="103"/>
    </location>
</feature>
<organism evidence="2">
    <name type="scientific">Eutreptiella gymnastica</name>
    <dbReference type="NCBI Taxonomy" id="73025"/>
    <lineage>
        <taxon>Eukaryota</taxon>
        <taxon>Discoba</taxon>
        <taxon>Euglenozoa</taxon>
        <taxon>Euglenida</taxon>
        <taxon>Spirocuta</taxon>
        <taxon>Euglenophyceae</taxon>
        <taxon>Eutreptiales</taxon>
        <taxon>Eutreptiaceae</taxon>
        <taxon>Eutreptiella</taxon>
    </lineage>
</organism>
<protein>
    <submittedName>
        <fullName evidence="2">Uncharacterized protein</fullName>
    </submittedName>
</protein>